<protein>
    <submittedName>
        <fullName evidence="2">Predicted protein</fullName>
    </submittedName>
</protein>
<organism evidence="3">
    <name type="scientific">Verticillium alfalfae (strain VaMs.102 / ATCC MYA-4576 / FGSC 10136)</name>
    <name type="common">Verticillium wilt of alfalfa</name>
    <name type="synonym">Verticillium albo-atrum</name>
    <dbReference type="NCBI Taxonomy" id="526221"/>
    <lineage>
        <taxon>Eukaryota</taxon>
        <taxon>Fungi</taxon>
        <taxon>Dikarya</taxon>
        <taxon>Ascomycota</taxon>
        <taxon>Pezizomycotina</taxon>
        <taxon>Sordariomycetes</taxon>
        <taxon>Hypocreomycetidae</taxon>
        <taxon>Glomerellales</taxon>
        <taxon>Plectosphaerellaceae</taxon>
        <taxon>Verticillium</taxon>
    </lineage>
</organism>
<evidence type="ECO:0000313" key="3">
    <source>
        <dbReference type="Proteomes" id="UP000008698"/>
    </source>
</evidence>
<reference evidence="3" key="1">
    <citation type="journal article" date="2011" name="PLoS Pathog.">
        <title>Comparative genomics yields insights into niche adaptation of plant vascular wilt pathogens.</title>
        <authorList>
            <person name="Klosterman S.J."/>
            <person name="Subbarao K.V."/>
            <person name="Kang S."/>
            <person name="Veronese P."/>
            <person name="Gold S.E."/>
            <person name="Thomma B.P.H.J."/>
            <person name="Chen Z."/>
            <person name="Henrissat B."/>
            <person name="Lee Y.-H."/>
            <person name="Park J."/>
            <person name="Garcia-Pedrajas M.D."/>
            <person name="Barbara D.J."/>
            <person name="Anchieta A."/>
            <person name="de Jonge R."/>
            <person name="Santhanam P."/>
            <person name="Maruthachalam K."/>
            <person name="Atallah Z."/>
            <person name="Amyotte S.G."/>
            <person name="Paz Z."/>
            <person name="Inderbitzin P."/>
            <person name="Hayes R.J."/>
            <person name="Heiman D.I."/>
            <person name="Young S."/>
            <person name="Zeng Q."/>
            <person name="Engels R."/>
            <person name="Galagan J."/>
            <person name="Cuomo C.A."/>
            <person name="Dobinson K.F."/>
            <person name="Ma L.-J."/>
        </authorList>
    </citation>
    <scope>NUCLEOTIDE SEQUENCE [LARGE SCALE GENOMIC DNA]</scope>
    <source>
        <strain evidence="3">VaMs.102 / ATCC MYA-4576 / FGSC 10136</strain>
    </source>
</reference>
<sequence length="130" mass="13991">MTAHLDVVRAWRDDVAAQPPALELDHRGRKRHRSLTRCDAAAKCGTSGESSTLRGRPRRRSTSPYGAASRTTSRSAMDGSASPARKRLLRVGGPRPSKEARAPRVPVAEPAAAERGAAETADQEPESEPR</sequence>
<dbReference type="EMBL" id="DS985218">
    <property type="protein sequence ID" value="EEY18284.1"/>
    <property type="molecule type" value="Genomic_DNA"/>
</dbReference>
<dbReference type="OrthoDB" id="4850431at2759"/>
<dbReference type="AlphaFoldDB" id="C9SJC2"/>
<dbReference type="eggNOG" id="ENOG502RM09">
    <property type="taxonomic scope" value="Eukaryota"/>
</dbReference>
<dbReference type="HOGENOM" id="CLU_1939699_0_0_1"/>
<accession>C9SJC2</accession>
<name>C9SJC2_VERA1</name>
<dbReference type="RefSeq" id="XP_003004787.1">
    <property type="nucleotide sequence ID" value="XM_003004741.1"/>
</dbReference>
<gene>
    <name evidence="2" type="ORF">VDBG_04393</name>
</gene>
<keyword evidence="3" id="KW-1185">Reference proteome</keyword>
<feature type="compositionally biased region" description="Acidic residues" evidence="1">
    <location>
        <begin position="121"/>
        <end position="130"/>
    </location>
</feature>
<evidence type="ECO:0000256" key="1">
    <source>
        <dbReference type="SAM" id="MobiDB-lite"/>
    </source>
</evidence>
<evidence type="ECO:0000313" key="2">
    <source>
        <dbReference type="EMBL" id="EEY18284.1"/>
    </source>
</evidence>
<dbReference type="STRING" id="526221.C9SJC2"/>
<feature type="region of interest" description="Disordered" evidence="1">
    <location>
        <begin position="11"/>
        <end position="130"/>
    </location>
</feature>
<dbReference type="GeneID" id="9529998"/>
<dbReference type="KEGG" id="val:VDBG_04393"/>
<feature type="compositionally biased region" description="Low complexity" evidence="1">
    <location>
        <begin position="103"/>
        <end position="120"/>
    </location>
</feature>
<proteinExistence type="predicted"/>
<dbReference type="Proteomes" id="UP000008698">
    <property type="component" value="Unassembled WGS sequence"/>
</dbReference>